<evidence type="ECO:0000259" key="1">
    <source>
        <dbReference type="Pfam" id="PF24626"/>
    </source>
</evidence>
<proteinExistence type="predicted"/>
<protein>
    <submittedName>
        <fullName evidence="2">Retrovirus-related pol polyprotein from transposon TNT 1-94</fullName>
    </submittedName>
</protein>
<evidence type="ECO:0000313" key="3">
    <source>
        <dbReference type="Proteomes" id="UP001151760"/>
    </source>
</evidence>
<dbReference type="InterPro" id="IPR056924">
    <property type="entry name" value="SH3_Tf2-1"/>
</dbReference>
<accession>A0ABQ5CFH2</accession>
<organism evidence="2 3">
    <name type="scientific">Tanacetum coccineum</name>
    <dbReference type="NCBI Taxonomy" id="301880"/>
    <lineage>
        <taxon>Eukaryota</taxon>
        <taxon>Viridiplantae</taxon>
        <taxon>Streptophyta</taxon>
        <taxon>Embryophyta</taxon>
        <taxon>Tracheophyta</taxon>
        <taxon>Spermatophyta</taxon>
        <taxon>Magnoliopsida</taxon>
        <taxon>eudicotyledons</taxon>
        <taxon>Gunneridae</taxon>
        <taxon>Pentapetalae</taxon>
        <taxon>asterids</taxon>
        <taxon>campanulids</taxon>
        <taxon>Asterales</taxon>
        <taxon>Asteraceae</taxon>
        <taxon>Asteroideae</taxon>
        <taxon>Anthemideae</taxon>
        <taxon>Anthemidinae</taxon>
        <taxon>Tanacetum</taxon>
    </lineage>
</organism>
<dbReference type="Gene3D" id="2.40.70.10">
    <property type="entry name" value="Acid Proteases"/>
    <property type="match status" value="1"/>
</dbReference>
<gene>
    <name evidence="2" type="ORF">Tco_0894825</name>
</gene>
<reference evidence="2" key="2">
    <citation type="submission" date="2022-01" db="EMBL/GenBank/DDBJ databases">
        <authorList>
            <person name="Yamashiro T."/>
            <person name="Shiraishi A."/>
            <person name="Satake H."/>
            <person name="Nakayama K."/>
        </authorList>
    </citation>
    <scope>NUCLEOTIDE SEQUENCE</scope>
</reference>
<sequence length="252" mass="29492">MQSLKGNKYCSNCRITRHTEEECWKVHLELFPKKWIKDDQSGKRTTATAQEELFTLHIQVKQELIKAIVDTGSQKNLIYAGLVQRLGLTTTSHHRPYSLGWIQKDMDIQVNKQSAYPKNDEKKWHDRQRVEGNFQEGDRHRTEVRLKTEGKKIKLIPYGPFQILKKIDKNVCQLKLPADMEMYQAINVEKLKLFKPSMLDEKPLQSFPSLDKNKKRCAAPLLREKGGVIWDSLEQVKARDKFKNVFEIDDKL</sequence>
<comment type="caution">
    <text evidence="2">The sequence shown here is derived from an EMBL/GenBank/DDBJ whole genome shotgun (WGS) entry which is preliminary data.</text>
</comment>
<evidence type="ECO:0000313" key="2">
    <source>
        <dbReference type="EMBL" id="GJT24888.1"/>
    </source>
</evidence>
<dbReference type="Pfam" id="PF24626">
    <property type="entry name" value="SH3_Tf2-1"/>
    <property type="match status" value="1"/>
</dbReference>
<name>A0ABQ5CFH2_9ASTR</name>
<dbReference type="InterPro" id="IPR021109">
    <property type="entry name" value="Peptidase_aspartic_dom_sf"/>
</dbReference>
<reference evidence="2" key="1">
    <citation type="journal article" date="2022" name="Int. J. Mol. Sci.">
        <title>Draft Genome of Tanacetum Coccineum: Genomic Comparison of Closely Related Tanacetum-Family Plants.</title>
        <authorList>
            <person name="Yamashiro T."/>
            <person name="Shiraishi A."/>
            <person name="Nakayama K."/>
            <person name="Satake H."/>
        </authorList>
    </citation>
    <scope>NUCLEOTIDE SEQUENCE</scope>
</reference>
<feature type="domain" description="Tf2-1-like SH3-like" evidence="1">
    <location>
        <begin position="142"/>
        <end position="193"/>
    </location>
</feature>
<dbReference type="Proteomes" id="UP001151760">
    <property type="component" value="Unassembled WGS sequence"/>
</dbReference>
<keyword evidence="3" id="KW-1185">Reference proteome</keyword>
<dbReference type="EMBL" id="BQNB010014170">
    <property type="protein sequence ID" value="GJT24888.1"/>
    <property type="molecule type" value="Genomic_DNA"/>
</dbReference>